<accession>A0A840U7S9</accession>
<organism evidence="3 4">
    <name type="scientific">Marinobacter oulmenensis</name>
    <dbReference type="NCBI Taxonomy" id="643747"/>
    <lineage>
        <taxon>Bacteria</taxon>
        <taxon>Pseudomonadati</taxon>
        <taxon>Pseudomonadota</taxon>
        <taxon>Gammaproteobacteria</taxon>
        <taxon>Pseudomonadales</taxon>
        <taxon>Marinobacteraceae</taxon>
        <taxon>Marinobacter</taxon>
    </lineage>
</organism>
<comment type="similarity">
    <text evidence="1">Belongs to the phosphate/phosphite/phosphonate binding protein family.</text>
</comment>
<dbReference type="GO" id="GO:0055085">
    <property type="term" value="P:transmembrane transport"/>
    <property type="evidence" value="ECO:0007669"/>
    <property type="project" value="InterPro"/>
</dbReference>
<sequence length="289" mass="32214">MMLRALLILILVVPAPLLWADNRWDECLPGKLVFTMIPKKDMDEQLVEYRPLVALLGEGLGIPVEMVRPSSYDSVVDGLVSRAVDVAVLGPAAYIMARERDDGIQAFASLAVRPGHYTPAGSFYRSLLLVRAEREFRRAADLRGARVALTDPASTSGSLIPKTAFADAINRPLEVFFGGRVYAGSHDNAMDALLADRVDAAFVSSSRVDEYLRRGLIDKDTFRVLWNSEPLHYDPFVFRSGLCPALRQRISQLMTQPSERRQAFLESVHATDITPVEHADYRPVENLMK</sequence>
<dbReference type="NCBIfam" id="TIGR01098">
    <property type="entry name" value="3A0109s03R"/>
    <property type="match status" value="1"/>
</dbReference>
<dbReference type="Pfam" id="PF12974">
    <property type="entry name" value="Phosphonate-bd"/>
    <property type="match status" value="1"/>
</dbReference>
<evidence type="ECO:0000256" key="1">
    <source>
        <dbReference type="ARBA" id="ARBA00007162"/>
    </source>
</evidence>
<dbReference type="Gene3D" id="3.40.190.10">
    <property type="entry name" value="Periplasmic binding protein-like II"/>
    <property type="match status" value="2"/>
</dbReference>
<dbReference type="PANTHER" id="PTHR35841:SF1">
    <property type="entry name" value="PHOSPHONATES-BINDING PERIPLASMIC PROTEIN"/>
    <property type="match status" value="1"/>
</dbReference>
<evidence type="ECO:0000313" key="3">
    <source>
        <dbReference type="EMBL" id="MBB5321784.1"/>
    </source>
</evidence>
<dbReference type="EMBL" id="JACHFE010000005">
    <property type="protein sequence ID" value="MBB5321784.1"/>
    <property type="molecule type" value="Genomic_DNA"/>
</dbReference>
<reference evidence="3 4" key="1">
    <citation type="submission" date="2020-08" db="EMBL/GenBank/DDBJ databases">
        <title>Genomic Encyclopedia of Type Strains, Phase IV (KMG-IV): sequencing the most valuable type-strain genomes for metagenomic binning, comparative biology and taxonomic classification.</title>
        <authorList>
            <person name="Goeker M."/>
        </authorList>
    </citation>
    <scope>NUCLEOTIDE SEQUENCE [LARGE SCALE GENOMIC DNA]</scope>
    <source>
        <strain evidence="3 4">DSM 22359</strain>
    </source>
</reference>
<dbReference type="CDD" id="cd01071">
    <property type="entry name" value="PBP2_PhnD_like"/>
    <property type="match status" value="1"/>
</dbReference>
<keyword evidence="4" id="KW-1185">Reference proteome</keyword>
<dbReference type="SUPFAM" id="SSF53850">
    <property type="entry name" value="Periplasmic binding protein-like II"/>
    <property type="match status" value="1"/>
</dbReference>
<comment type="caution">
    <text evidence="3">The sequence shown here is derived from an EMBL/GenBank/DDBJ whole genome shotgun (WGS) entry which is preliminary data.</text>
</comment>
<dbReference type="PANTHER" id="PTHR35841">
    <property type="entry name" value="PHOSPHONATES-BINDING PERIPLASMIC PROTEIN"/>
    <property type="match status" value="1"/>
</dbReference>
<evidence type="ECO:0000313" key="4">
    <source>
        <dbReference type="Proteomes" id="UP000591735"/>
    </source>
</evidence>
<name>A0A840U7S9_9GAMM</name>
<keyword evidence="2" id="KW-0732">Signal</keyword>
<protein>
    <submittedName>
        <fullName evidence="3">Phosphonate transport system substrate-binding protein</fullName>
    </submittedName>
</protein>
<proteinExistence type="inferred from homology"/>
<dbReference type="AlphaFoldDB" id="A0A840U7S9"/>
<dbReference type="GO" id="GO:0043190">
    <property type="term" value="C:ATP-binding cassette (ABC) transporter complex"/>
    <property type="evidence" value="ECO:0007669"/>
    <property type="project" value="InterPro"/>
</dbReference>
<dbReference type="InterPro" id="IPR005770">
    <property type="entry name" value="PhnD"/>
</dbReference>
<evidence type="ECO:0000256" key="2">
    <source>
        <dbReference type="ARBA" id="ARBA00022729"/>
    </source>
</evidence>
<gene>
    <name evidence="3" type="ORF">HNR38_002278</name>
</gene>
<dbReference type="Proteomes" id="UP000591735">
    <property type="component" value="Unassembled WGS sequence"/>
</dbReference>